<dbReference type="CDD" id="cd01837">
    <property type="entry name" value="SGNH_plant_lipase_like"/>
    <property type="match status" value="1"/>
</dbReference>
<dbReference type="Gene3D" id="3.40.50.1110">
    <property type="entry name" value="SGNH hydrolase"/>
    <property type="match status" value="1"/>
</dbReference>
<evidence type="ECO:0000313" key="5">
    <source>
        <dbReference type="EMBL" id="CAI9111142.1"/>
    </source>
</evidence>
<protein>
    <submittedName>
        <fullName evidence="5">OLC1v1011284C1</fullName>
    </submittedName>
</protein>
<keyword evidence="2" id="KW-0732">Signal</keyword>
<name>A0AAV1DVQ9_OLDCO</name>
<evidence type="ECO:0000313" key="6">
    <source>
        <dbReference type="Proteomes" id="UP001161247"/>
    </source>
</evidence>
<dbReference type="Pfam" id="PF00657">
    <property type="entry name" value="Lipase_GDSL"/>
    <property type="match status" value="1"/>
</dbReference>
<evidence type="ECO:0000256" key="3">
    <source>
        <dbReference type="ARBA" id="ARBA00022801"/>
    </source>
</evidence>
<accession>A0AAV1DVQ9</accession>
<keyword evidence="3" id="KW-0378">Hydrolase</keyword>
<keyword evidence="6" id="KW-1185">Reference proteome</keyword>
<evidence type="ECO:0000256" key="2">
    <source>
        <dbReference type="ARBA" id="ARBA00022729"/>
    </source>
</evidence>
<dbReference type="PANTHER" id="PTHR22835:SF669">
    <property type="entry name" value="ALPHA-L-FUCOSIDASE"/>
    <property type="match status" value="1"/>
</dbReference>
<reference evidence="5" key="1">
    <citation type="submission" date="2023-03" db="EMBL/GenBank/DDBJ databases">
        <authorList>
            <person name="Julca I."/>
        </authorList>
    </citation>
    <scope>NUCLEOTIDE SEQUENCE</scope>
</reference>
<dbReference type="InterPro" id="IPR001087">
    <property type="entry name" value="GDSL"/>
</dbReference>
<dbReference type="InterPro" id="IPR036514">
    <property type="entry name" value="SGNH_hydro_sf"/>
</dbReference>
<dbReference type="EMBL" id="OX459123">
    <property type="protein sequence ID" value="CAI9111142.1"/>
    <property type="molecule type" value="Genomic_DNA"/>
</dbReference>
<sequence length="375" mass="40876">MMTTMAQTDLVEVMNDDASSCDYPAIFNFGDSNSDTGGIAAAFYQPVAPFGETYFHRPAGRASDGRLIIDFIADYLGLPYLSPYLDSVGSNFQRGANFATGGATIRRLNESWFLRGLSPFPLEIQVAQFSQFKDRTTSFYNQGNVTSDGISRLPKPEDFSKALYTFDIGQNDISTSTQITSPDEVNATLADIINRFGTQIRGMYWKGARIFWIHNTGPIGCLPLITIKVRNPQPGILDEHGCINNLNNRAIIFNSMLKNLVVQLRASLPQAAITYVDVFSAKYGLISNATNLGFEDPGSICCGVHGNGVDVGCGNKATINGSEVFGASCRKPSTVISWDGVHYTEAANQWVATRIIKGAFSDPPIPVSRACRRQS</sequence>
<proteinExistence type="inferred from homology"/>
<evidence type="ECO:0000256" key="1">
    <source>
        <dbReference type="ARBA" id="ARBA00008668"/>
    </source>
</evidence>
<evidence type="ECO:0000256" key="4">
    <source>
        <dbReference type="ARBA" id="ARBA00023180"/>
    </source>
</evidence>
<keyword evidence="4" id="KW-0325">Glycoprotein</keyword>
<dbReference type="GO" id="GO:0016788">
    <property type="term" value="F:hydrolase activity, acting on ester bonds"/>
    <property type="evidence" value="ECO:0007669"/>
    <property type="project" value="InterPro"/>
</dbReference>
<dbReference type="InterPro" id="IPR035669">
    <property type="entry name" value="SGNH_plant_lipase-like"/>
</dbReference>
<dbReference type="SUPFAM" id="SSF52266">
    <property type="entry name" value="SGNH hydrolase"/>
    <property type="match status" value="1"/>
</dbReference>
<dbReference type="PANTHER" id="PTHR22835">
    <property type="entry name" value="ZINC FINGER FYVE DOMAIN CONTAINING PROTEIN"/>
    <property type="match status" value="1"/>
</dbReference>
<organism evidence="5 6">
    <name type="scientific">Oldenlandia corymbosa var. corymbosa</name>
    <dbReference type="NCBI Taxonomy" id="529605"/>
    <lineage>
        <taxon>Eukaryota</taxon>
        <taxon>Viridiplantae</taxon>
        <taxon>Streptophyta</taxon>
        <taxon>Embryophyta</taxon>
        <taxon>Tracheophyta</taxon>
        <taxon>Spermatophyta</taxon>
        <taxon>Magnoliopsida</taxon>
        <taxon>eudicotyledons</taxon>
        <taxon>Gunneridae</taxon>
        <taxon>Pentapetalae</taxon>
        <taxon>asterids</taxon>
        <taxon>lamiids</taxon>
        <taxon>Gentianales</taxon>
        <taxon>Rubiaceae</taxon>
        <taxon>Rubioideae</taxon>
        <taxon>Spermacoceae</taxon>
        <taxon>Hedyotis-Oldenlandia complex</taxon>
        <taxon>Oldenlandia</taxon>
    </lineage>
</organism>
<gene>
    <name evidence="5" type="ORF">OLC1_LOCUS18634</name>
</gene>
<comment type="similarity">
    <text evidence="1">Belongs to the 'GDSL' lipolytic enzyme family.</text>
</comment>
<dbReference type="AlphaFoldDB" id="A0AAV1DVQ9"/>
<dbReference type="Proteomes" id="UP001161247">
    <property type="component" value="Chromosome 6"/>
</dbReference>